<dbReference type="Pfam" id="PF16575">
    <property type="entry name" value="CLP1_P"/>
    <property type="match status" value="1"/>
</dbReference>
<reference evidence="14 15" key="1">
    <citation type="submission" date="2013-07" db="EMBL/GenBank/DDBJ databases">
        <title>The Genome Sequence of Cryptococcus heveanensis BCC8398.</title>
        <authorList>
            <consortium name="The Broad Institute Genome Sequencing Platform"/>
            <person name="Cuomo C."/>
            <person name="Litvintseva A."/>
            <person name="Chen Y."/>
            <person name="Heitman J."/>
            <person name="Sun S."/>
            <person name="Springer D."/>
            <person name="Dromer F."/>
            <person name="Young S.K."/>
            <person name="Zeng Q."/>
            <person name="Gargeya S."/>
            <person name="Fitzgerald M."/>
            <person name="Abouelleil A."/>
            <person name="Alvarado L."/>
            <person name="Berlin A.M."/>
            <person name="Chapman S.B."/>
            <person name="Dewar J."/>
            <person name="Goldberg J."/>
            <person name="Griggs A."/>
            <person name="Gujja S."/>
            <person name="Hansen M."/>
            <person name="Howarth C."/>
            <person name="Imamovic A."/>
            <person name="Larimer J."/>
            <person name="McCowan C."/>
            <person name="Murphy C."/>
            <person name="Pearson M."/>
            <person name="Priest M."/>
            <person name="Roberts A."/>
            <person name="Saif S."/>
            <person name="Shea T."/>
            <person name="Sykes S."/>
            <person name="Wortman J."/>
            <person name="Nusbaum C."/>
            <person name="Birren B."/>
        </authorList>
    </citation>
    <scope>NUCLEOTIDE SEQUENCE [LARGE SCALE GENOMIC DNA]</scope>
    <source>
        <strain evidence="14 15">BCC8398</strain>
    </source>
</reference>
<dbReference type="OrthoDB" id="2405412at2759"/>
<comment type="subcellular location">
    <subcellularLocation>
        <location evidence="2">Nucleus</location>
        <location evidence="2">Nucleolus</location>
    </subcellularLocation>
</comment>
<evidence type="ECO:0000256" key="11">
    <source>
        <dbReference type="ARBA" id="ARBA00023242"/>
    </source>
</evidence>
<evidence type="ECO:0000256" key="12">
    <source>
        <dbReference type="SAM" id="MobiDB-lite"/>
    </source>
</evidence>
<dbReference type="FunFam" id="3.40.50.300:FF:002899">
    <property type="entry name" value="Unplaced genomic scaffold supercont1.83, whole genome shotgun sequence"/>
    <property type="match status" value="1"/>
</dbReference>
<comment type="similarity">
    <text evidence="3">Belongs to the Clp1 family. NOL9/GRC3 subfamily.</text>
</comment>
<dbReference type="EMBL" id="KI669493">
    <property type="protein sequence ID" value="OCF37187.1"/>
    <property type="molecule type" value="Genomic_DNA"/>
</dbReference>
<dbReference type="GO" id="GO:0005524">
    <property type="term" value="F:ATP binding"/>
    <property type="evidence" value="ECO:0007669"/>
    <property type="project" value="UniProtKB-KW"/>
</dbReference>
<feature type="region of interest" description="Disordered" evidence="12">
    <location>
        <begin position="1"/>
        <end position="74"/>
    </location>
</feature>
<feature type="compositionally biased region" description="Low complexity" evidence="12">
    <location>
        <begin position="1"/>
        <end position="26"/>
    </location>
</feature>
<evidence type="ECO:0000313" key="15">
    <source>
        <dbReference type="Proteomes" id="UP000092666"/>
    </source>
</evidence>
<dbReference type="STRING" id="1296120.A0A1B9H1Q6"/>
<evidence type="ECO:0000256" key="8">
    <source>
        <dbReference type="ARBA" id="ARBA00022741"/>
    </source>
</evidence>
<dbReference type="Gene3D" id="3.40.50.300">
    <property type="entry name" value="P-loop containing nucleotide triphosphate hydrolases"/>
    <property type="match status" value="1"/>
</dbReference>
<evidence type="ECO:0000256" key="9">
    <source>
        <dbReference type="ARBA" id="ARBA00022777"/>
    </source>
</evidence>
<evidence type="ECO:0000256" key="2">
    <source>
        <dbReference type="ARBA" id="ARBA00004604"/>
    </source>
</evidence>
<dbReference type="GO" id="GO:0005730">
    <property type="term" value="C:nucleolus"/>
    <property type="evidence" value="ECO:0007669"/>
    <property type="project" value="UniProtKB-SubCell"/>
</dbReference>
<protein>
    <recommendedName>
        <fullName evidence="5">Polynucleotide 5'-hydroxyl-kinase GRC3</fullName>
    </recommendedName>
    <alternativeName>
        <fullName evidence="4">Polynucleotide 5'-hydroxyl-kinase grc3</fullName>
    </alternativeName>
</protein>
<feature type="domain" description="Clp1 P-loop" evidence="13">
    <location>
        <begin position="419"/>
        <end position="574"/>
    </location>
</feature>
<dbReference type="GO" id="GO:0051731">
    <property type="term" value="F:polynucleotide 5'-hydroxyl-kinase activity"/>
    <property type="evidence" value="ECO:0007669"/>
    <property type="project" value="InterPro"/>
</dbReference>
<dbReference type="GO" id="GO:0000448">
    <property type="term" value="P:cleavage in ITS2 between 5.8S rRNA and LSU-rRNA of tricistronic rRNA transcript (SSU-rRNA, 5.8S rRNA, LSU-rRNA)"/>
    <property type="evidence" value="ECO:0007669"/>
    <property type="project" value="TreeGrafter"/>
</dbReference>
<sequence>MSAISARRAAALKAAQASASAPSAAAPTPSTGEAKLSSRSASSDGDVNSSPSSSQPPLAPSAKRRKTRQSPTMKVSANVQARYFASASCLAPAAQVQIPLKAKAKIQGNRERKFSPSAPAEVKLTSVADNDFDFDVDVDVDVDSSATGSDDVLSEDEGYEEARDEVDEGRIQWTAPSTSVESTPGPSRIRNRVNGITAVPENSSTFVPREGVNIYTVQEKEVRSAGIQDKYPGSGVVLSLGHDESLLIAGTYIITPLSGRLEVASTALVPDGSSFPIFAPTSHPIPPISASVQQSPTKSSYSNSSFADLDKLRLPKGFNRARILFLIRENKCGIDGLRYGAVPGFANIWLEEQGPWGLRGVHPVIGSFSTPVYPHITHSTWSAALAALPSSALTPSPELRGLDGGDEDLQKPFIGLVKGTKRSGKSTFARAVLNNLLEKYKRVAWLECDLGQGEFGCGGVVGLWVLDAQVIGPSFTHPLVPHRAHYLGTYTPLTCPDEYVASIQHLIEYFKYELQYPTFPSTSTSDNYKNSDTIPLVVNTQGWVKGLGEELLRSIEGMAEPTHVYSFESVEEESYHGPGWTTSPTWQSAQLPIDDSYPYPAEGSSNAAPIKRFKLEPAPVSPLQARYTAADLRVLSTISYFHATLSPFGPRWDFTAPLLAQPPWEVEYGNGKPIERVYLIGEGSEGIVESDLPLALNGSIVALLEYTEQPVEEVDQDQQGLYVQGRLPPSHEIVSCLGLALIRAVVPSASTSSSKSGGLEGKIQLLTPLPAAVLGRCKAVVKNGAIELPNPGMMDWRSPLTKEGMMGIEKGWDQVPFFDVSGVEVVGGERRRFRKNIMRKGM</sequence>
<accession>A0A1B9H1Q6</accession>
<dbReference type="Proteomes" id="UP000092666">
    <property type="component" value="Unassembled WGS sequence"/>
</dbReference>
<evidence type="ECO:0000256" key="3">
    <source>
        <dbReference type="ARBA" id="ARBA00011003"/>
    </source>
</evidence>
<evidence type="ECO:0000313" key="14">
    <source>
        <dbReference type="EMBL" id="OCF37187.1"/>
    </source>
</evidence>
<evidence type="ECO:0000256" key="1">
    <source>
        <dbReference type="ARBA" id="ARBA00003798"/>
    </source>
</evidence>
<keyword evidence="9" id="KW-0418">Kinase</keyword>
<proteinExistence type="inferred from homology"/>
<keyword evidence="15" id="KW-1185">Reference proteome</keyword>
<name>A0A1B9H1Q6_9TREE</name>
<evidence type="ECO:0000256" key="7">
    <source>
        <dbReference type="ARBA" id="ARBA00022679"/>
    </source>
</evidence>
<dbReference type="AlphaFoldDB" id="A0A1B9H1Q6"/>
<evidence type="ECO:0000256" key="4">
    <source>
        <dbReference type="ARBA" id="ARBA00018706"/>
    </source>
</evidence>
<evidence type="ECO:0000256" key="10">
    <source>
        <dbReference type="ARBA" id="ARBA00022840"/>
    </source>
</evidence>
<comment type="function">
    <text evidence="1">Polynucleotide 5'-kinase involved in rRNA processing.</text>
</comment>
<keyword evidence="8" id="KW-0547">Nucleotide-binding</keyword>
<keyword evidence="7" id="KW-0808">Transferase</keyword>
<feature type="compositionally biased region" description="Low complexity" evidence="12">
    <location>
        <begin position="34"/>
        <end position="56"/>
    </location>
</feature>
<dbReference type="PANTHER" id="PTHR12755:SF3">
    <property type="entry name" value="POLYNUCLEOTIDE 5'-HYDROXYL-KINASE NOL9"/>
    <property type="match status" value="1"/>
</dbReference>
<organism evidence="14 15">
    <name type="scientific">Kwoniella heveanensis BCC8398</name>
    <dbReference type="NCBI Taxonomy" id="1296120"/>
    <lineage>
        <taxon>Eukaryota</taxon>
        <taxon>Fungi</taxon>
        <taxon>Dikarya</taxon>
        <taxon>Basidiomycota</taxon>
        <taxon>Agaricomycotina</taxon>
        <taxon>Tremellomycetes</taxon>
        <taxon>Tremellales</taxon>
        <taxon>Cryptococcaceae</taxon>
        <taxon>Kwoniella</taxon>
    </lineage>
</organism>
<keyword evidence="6" id="KW-0698">rRNA processing</keyword>
<reference evidence="15" key="2">
    <citation type="submission" date="2013-12" db="EMBL/GenBank/DDBJ databases">
        <title>Evolution of pathogenesis and genome organization in the Tremellales.</title>
        <authorList>
            <person name="Cuomo C."/>
            <person name="Litvintseva A."/>
            <person name="Heitman J."/>
            <person name="Chen Y."/>
            <person name="Sun S."/>
            <person name="Springer D."/>
            <person name="Dromer F."/>
            <person name="Young S."/>
            <person name="Zeng Q."/>
            <person name="Chapman S."/>
            <person name="Gujja S."/>
            <person name="Saif S."/>
            <person name="Birren B."/>
        </authorList>
    </citation>
    <scope>NUCLEOTIDE SEQUENCE [LARGE SCALE GENOMIC DNA]</scope>
    <source>
        <strain evidence="15">BCC8398</strain>
    </source>
</reference>
<evidence type="ECO:0000259" key="13">
    <source>
        <dbReference type="Pfam" id="PF16575"/>
    </source>
</evidence>
<keyword evidence="10" id="KW-0067">ATP-binding</keyword>
<dbReference type="PANTHER" id="PTHR12755">
    <property type="entry name" value="CLEAVAGE/POLYADENYLATION FACTOR IA SUBUNIT CLP1P"/>
    <property type="match status" value="1"/>
</dbReference>
<dbReference type="InterPro" id="IPR045116">
    <property type="entry name" value="Clp1/Grc3"/>
</dbReference>
<dbReference type="InterPro" id="IPR032319">
    <property type="entry name" value="CLP1_P"/>
</dbReference>
<evidence type="ECO:0000256" key="5">
    <source>
        <dbReference type="ARBA" id="ARBA00019824"/>
    </source>
</evidence>
<dbReference type="InterPro" id="IPR027417">
    <property type="entry name" value="P-loop_NTPase"/>
</dbReference>
<evidence type="ECO:0000256" key="6">
    <source>
        <dbReference type="ARBA" id="ARBA00022552"/>
    </source>
</evidence>
<gene>
    <name evidence="14" type="ORF">I316_01094</name>
</gene>
<keyword evidence="11" id="KW-0539">Nucleus</keyword>